<gene>
    <name evidence="2" type="ORF">HU200_035642</name>
</gene>
<evidence type="ECO:0000313" key="2">
    <source>
        <dbReference type="EMBL" id="KAF8698127.1"/>
    </source>
</evidence>
<accession>A0A835BFA3</accession>
<organism evidence="2 3">
    <name type="scientific">Digitaria exilis</name>
    <dbReference type="NCBI Taxonomy" id="1010633"/>
    <lineage>
        <taxon>Eukaryota</taxon>
        <taxon>Viridiplantae</taxon>
        <taxon>Streptophyta</taxon>
        <taxon>Embryophyta</taxon>
        <taxon>Tracheophyta</taxon>
        <taxon>Spermatophyta</taxon>
        <taxon>Magnoliopsida</taxon>
        <taxon>Liliopsida</taxon>
        <taxon>Poales</taxon>
        <taxon>Poaceae</taxon>
        <taxon>PACMAD clade</taxon>
        <taxon>Panicoideae</taxon>
        <taxon>Panicodae</taxon>
        <taxon>Paniceae</taxon>
        <taxon>Anthephorinae</taxon>
        <taxon>Digitaria</taxon>
    </lineage>
</organism>
<feature type="compositionally biased region" description="Low complexity" evidence="1">
    <location>
        <begin position="9"/>
        <end position="21"/>
    </location>
</feature>
<evidence type="ECO:0000313" key="3">
    <source>
        <dbReference type="Proteomes" id="UP000636709"/>
    </source>
</evidence>
<dbReference type="Proteomes" id="UP000636709">
    <property type="component" value="Unassembled WGS sequence"/>
</dbReference>
<dbReference type="AlphaFoldDB" id="A0A835BFA3"/>
<name>A0A835BFA3_9POAL</name>
<sequence>MRMKTGKGSAPLLEPSSAPSLESDDKGWSARLPERRDKLTLLMEYPNSQSSNNKIVSQREISAVLAAIAASGFRWTPLRRRPHRARVRDFAFVRRSCGFWRTLQLRTHPKRVYAVGRRAPPPRQLPSSRLAEKIEKIYFTAGTKPPPSLCHPMAPTPVGYGFCKSSWMGARPKPQGPAVSLLFPASAG</sequence>
<protein>
    <submittedName>
        <fullName evidence="2">Uncharacterized protein</fullName>
    </submittedName>
</protein>
<evidence type="ECO:0000256" key="1">
    <source>
        <dbReference type="SAM" id="MobiDB-lite"/>
    </source>
</evidence>
<keyword evidence="3" id="KW-1185">Reference proteome</keyword>
<reference evidence="2" key="1">
    <citation type="submission" date="2020-07" db="EMBL/GenBank/DDBJ databases">
        <title>Genome sequence and genetic diversity analysis of an under-domesticated orphan crop, white fonio (Digitaria exilis).</title>
        <authorList>
            <person name="Bennetzen J.L."/>
            <person name="Chen S."/>
            <person name="Ma X."/>
            <person name="Wang X."/>
            <person name="Yssel A.E.J."/>
            <person name="Chaluvadi S.R."/>
            <person name="Johnson M."/>
            <person name="Gangashetty P."/>
            <person name="Hamidou F."/>
            <person name="Sanogo M.D."/>
            <person name="Zwaenepoel A."/>
            <person name="Wallace J."/>
            <person name="Van De Peer Y."/>
            <person name="Van Deynze A."/>
        </authorList>
    </citation>
    <scope>NUCLEOTIDE SEQUENCE</scope>
    <source>
        <tissue evidence="2">Leaves</tissue>
    </source>
</reference>
<dbReference type="EMBL" id="JACEFO010001866">
    <property type="protein sequence ID" value="KAF8698127.1"/>
    <property type="molecule type" value="Genomic_DNA"/>
</dbReference>
<comment type="caution">
    <text evidence="2">The sequence shown here is derived from an EMBL/GenBank/DDBJ whole genome shotgun (WGS) entry which is preliminary data.</text>
</comment>
<proteinExistence type="predicted"/>
<feature type="region of interest" description="Disordered" evidence="1">
    <location>
        <begin position="1"/>
        <end position="31"/>
    </location>
</feature>